<reference evidence="2" key="1">
    <citation type="submission" date="2020-04" db="EMBL/GenBank/DDBJ databases">
        <title>Hybrid Assembly of Korean Phytophthora infestans isolates.</title>
        <authorList>
            <person name="Prokchorchik M."/>
            <person name="Lee Y."/>
            <person name="Seo J."/>
            <person name="Cho J.-H."/>
            <person name="Park Y.-E."/>
            <person name="Jang D.-C."/>
            <person name="Im J.-S."/>
            <person name="Choi J.-G."/>
            <person name="Park H.-J."/>
            <person name="Lee G.-B."/>
            <person name="Lee Y.-G."/>
            <person name="Hong S.-Y."/>
            <person name="Cho K."/>
            <person name="Sohn K.H."/>
        </authorList>
    </citation>
    <scope>NUCLEOTIDE SEQUENCE</scope>
    <source>
        <strain evidence="2">KR_1_A1</strain>
        <strain evidence="3">KR_2_A2</strain>
    </source>
</reference>
<dbReference type="EMBL" id="JAACNO010001851">
    <property type="protein sequence ID" value="KAF4137225.1"/>
    <property type="molecule type" value="Genomic_DNA"/>
</dbReference>
<evidence type="ECO:0000313" key="4">
    <source>
        <dbReference type="EMBL" id="KAF4140141.1"/>
    </source>
</evidence>
<protein>
    <recommendedName>
        <fullName evidence="6">Transmembrane protein</fullName>
    </recommendedName>
</protein>
<gene>
    <name evidence="2" type="ORF">GN244_ATG12345</name>
    <name evidence="4" type="ORF">GN958_ATG10670</name>
    <name evidence="3" type="ORF">GN958_ATG13588</name>
</gene>
<organism evidence="2 5">
    <name type="scientific">Phytophthora infestans</name>
    <name type="common">Potato late blight agent</name>
    <name type="synonym">Botrytis infestans</name>
    <dbReference type="NCBI Taxonomy" id="4787"/>
    <lineage>
        <taxon>Eukaryota</taxon>
        <taxon>Sar</taxon>
        <taxon>Stramenopiles</taxon>
        <taxon>Oomycota</taxon>
        <taxon>Peronosporomycetes</taxon>
        <taxon>Peronosporales</taxon>
        <taxon>Peronosporaceae</taxon>
        <taxon>Phytophthora</taxon>
    </lineage>
</organism>
<dbReference type="EMBL" id="JAACNO010001496">
    <property type="protein sequence ID" value="KAF4140141.1"/>
    <property type="molecule type" value="Genomic_DNA"/>
</dbReference>
<evidence type="ECO:0008006" key="6">
    <source>
        <dbReference type="Google" id="ProtNLM"/>
    </source>
</evidence>
<name>A0A833SLS3_PHYIN</name>
<feature type="transmembrane region" description="Helical" evidence="1">
    <location>
        <begin position="20"/>
        <end position="41"/>
    </location>
</feature>
<keyword evidence="1" id="KW-0812">Transmembrane</keyword>
<keyword evidence="1" id="KW-1133">Transmembrane helix</keyword>
<proteinExistence type="predicted"/>
<keyword evidence="5" id="KW-1185">Reference proteome</keyword>
<evidence type="ECO:0000256" key="1">
    <source>
        <dbReference type="SAM" id="Phobius"/>
    </source>
</evidence>
<dbReference type="Proteomes" id="UP000602510">
    <property type="component" value="Unassembled WGS sequence"/>
</dbReference>
<evidence type="ECO:0000313" key="3">
    <source>
        <dbReference type="EMBL" id="KAF4137225.1"/>
    </source>
</evidence>
<keyword evidence="1" id="KW-0472">Membrane</keyword>
<dbReference type="Proteomes" id="UP000704712">
    <property type="component" value="Unassembled WGS sequence"/>
</dbReference>
<evidence type="ECO:0000313" key="5">
    <source>
        <dbReference type="Proteomes" id="UP000602510"/>
    </source>
</evidence>
<feature type="transmembrane region" description="Helical" evidence="1">
    <location>
        <begin position="72"/>
        <end position="91"/>
    </location>
</feature>
<dbReference type="AlphaFoldDB" id="A0A833SLS3"/>
<sequence>MVAARLVQSLHDDTETLADVFTYAFLGLMTLFGTGCIFLKFSTVIAPSWSRILVVSKGVDSLKGNLLSDRTMLTYFLLYFIAELSVVYFSLEGAFLLRMYLYCLRQQCLFQRSNDEGETHSLRTSAHGGQEHFAAR</sequence>
<accession>A0A833SLS3</accession>
<dbReference type="EMBL" id="WSZM01000302">
    <property type="protein sequence ID" value="KAF4035678.1"/>
    <property type="molecule type" value="Genomic_DNA"/>
</dbReference>
<comment type="caution">
    <text evidence="2">The sequence shown here is derived from an EMBL/GenBank/DDBJ whole genome shotgun (WGS) entry which is preliminary data.</text>
</comment>
<evidence type="ECO:0000313" key="2">
    <source>
        <dbReference type="EMBL" id="KAF4035678.1"/>
    </source>
</evidence>